<evidence type="ECO:0000313" key="4">
    <source>
        <dbReference type="EMBL" id="PMP61397.1"/>
    </source>
</evidence>
<dbReference type="CDD" id="cd04301">
    <property type="entry name" value="NAT_SF"/>
    <property type="match status" value="1"/>
</dbReference>
<dbReference type="InterPro" id="IPR017255">
    <property type="entry name" value="AcTrfase_GNAT_prd"/>
</dbReference>
<feature type="domain" description="N-acetyltransferase" evidence="3">
    <location>
        <begin position="1"/>
        <end position="152"/>
    </location>
</feature>
<evidence type="ECO:0000256" key="1">
    <source>
        <dbReference type="ARBA" id="ARBA00022679"/>
    </source>
</evidence>
<gene>
    <name evidence="4" type="ORF">C0197_05775</name>
</gene>
<evidence type="ECO:0000313" key="5">
    <source>
        <dbReference type="Proteomes" id="UP000235731"/>
    </source>
</evidence>
<dbReference type="PANTHER" id="PTHR43617:SF38">
    <property type="entry name" value="N-ACETYLTRANSFERASE DOMAIN-CONTAINING PROTEIN"/>
    <property type="match status" value="1"/>
</dbReference>
<protein>
    <submittedName>
        <fullName evidence="4">N-acetyltransferase</fullName>
    </submittedName>
</protein>
<dbReference type="Proteomes" id="UP000235731">
    <property type="component" value="Unassembled WGS sequence"/>
</dbReference>
<dbReference type="GO" id="GO:0016747">
    <property type="term" value="F:acyltransferase activity, transferring groups other than amino-acyl groups"/>
    <property type="evidence" value="ECO:0007669"/>
    <property type="project" value="InterPro"/>
</dbReference>
<dbReference type="Pfam" id="PF00583">
    <property type="entry name" value="Acetyltransf_1"/>
    <property type="match status" value="1"/>
</dbReference>
<proteinExistence type="predicted"/>
<sequence length="153" mass="17908">MIIREVSEEDLEAFVEDYIKAYSDLKEYKYTSKKDIKNYFKWLYKRDKEGFFVAEVDGKIVGFAAGDANWINSEGEKVLEIHEIFVIPEMRGKGIGTKLIEKLLEYGKKKGLKLAELWVGEKNYKAIEFYKTLNFKETGHGGKWIRMIKFLNS</sequence>
<dbReference type="EMBL" id="PNIE01000085">
    <property type="protein sequence ID" value="PMP61397.1"/>
    <property type="molecule type" value="Genomic_DNA"/>
</dbReference>
<dbReference type="SUPFAM" id="SSF55729">
    <property type="entry name" value="Acyl-CoA N-acyltransferases (Nat)"/>
    <property type="match status" value="1"/>
</dbReference>
<dbReference type="PANTHER" id="PTHR43617">
    <property type="entry name" value="L-AMINO ACID N-ACETYLTRANSFERASE"/>
    <property type="match status" value="1"/>
</dbReference>
<accession>A0A2N7PIE8</accession>
<dbReference type="PROSITE" id="PS51186">
    <property type="entry name" value="GNAT"/>
    <property type="match status" value="1"/>
</dbReference>
<dbReference type="PIRSF" id="PIRSF037663">
    <property type="entry name" value="Acetyltransf_GNAT_prd"/>
    <property type="match status" value="1"/>
</dbReference>
<dbReference type="InterPro" id="IPR016181">
    <property type="entry name" value="Acyl_CoA_acyltransferase"/>
</dbReference>
<comment type="caution">
    <text evidence="4">The sequence shown here is derived from an EMBL/GenBank/DDBJ whole genome shotgun (WGS) entry which is preliminary data.</text>
</comment>
<dbReference type="AlphaFoldDB" id="A0A2N7PIE8"/>
<name>A0A2N7PIE8_9BACT</name>
<evidence type="ECO:0000256" key="2">
    <source>
        <dbReference type="ARBA" id="ARBA00023315"/>
    </source>
</evidence>
<dbReference type="InterPro" id="IPR000182">
    <property type="entry name" value="GNAT_dom"/>
</dbReference>
<dbReference type="InterPro" id="IPR050276">
    <property type="entry name" value="MshD_Acetyltransferase"/>
</dbReference>
<dbReference type="FunFam" id="3.40.630.30:FF:000282">
    <property type="entry name" value="GCN5-related N-acetyltransferase"/>
    <property type="match status" value="1"/>
</dbReference>
<keyword evidence="1 4" id="KW-0808">Transferase</keyword>
<dbReference type="Gene3D" id="3.40.630.30">
    <property type="match status" value="1"/>
</dbReference>
<reference evidence="4 5" key="1">
    <citation type="submission" date="2018-01" db="EMBL/GenBank/DDBJ databases">
        <title>Metagenomic assembled genomes from two thermal pools in the Uzon Caldera, Kamchatka, Russia.</title>
        <authorList>
            <person name="Wilkins L."/>
            <person name="Ettinger C."/>
        </authorList>
    </citation>
    <scope>NUCLEOTIDE SEQUENCE [LARGE SCALE GENOMIC DNA]</scope>
    <source>
        <strain evidence="4">ZAV-15</strain>
    </source>
</reference>
<keyword evidence="2" id="KW-0012">Acyltransferase</keyword>
<organism evidence="4 5">
    <name type="scientific">Caldimicrobium thiodismutans</name>
    <dbReference type="NCBI Taxonomy" id="1653476"/>
    <lineage>
        <taxon>Bacteria</taxon>
        <taxon>Pseudomonadati</taxon>
        <taxon>Thermodesulfobacteriota</taxon>
        <taxon>Thermodesulfobacteria</taxon>
        <taxon>Thermodesulfobacteriales</taxon>
        <taxon>Thermodesulfobacteriaceae</taxon>
        <taxon>Caldimicrobium</taxon>
    </lineage>
</organism>
<evidence type="ECO:0000259" key="3">
    <source>
        <dbReference type="PROSITE" id="PS51186"/>
    </source>
</evidence>